<evidence type="ECO:0000313" key="1">
    <source>
        <dbReference type="EMBL" id="HBH1544401.1"/>
    </source>
</evidence>
<name>A0AAN5VQJ6_CLODI</name>
<dbReference type="EMBL" id="DAEPXK010000079">
    <property type="protein sequence ID" value="HBH1544401.1"/>
    <property type="molecule type" value="Genomic_DNA"/>
</dbReference>
<protein>
    <recommendedName>
        <fullName evidence="3">DUF4116 domain-containing protein</fullName>
    </recommendedName>
</protein>
<evidence type="ECO:0008006" key="3">
    <source>
        <dbReference type="Google" id="ProtNLM"/>
    </source>
</evidence>
<dbReference type="Proteomes" id="UP000878956">
    <property type="component" value="Unassembled WGS sequence"/>
</dbReference>
<proteinExistence type="predicted"/>
<sequence length="187" mass="22094">MTQYEFDLAMVKEDGVYIMNVQKQSYEMCIEAVRNNKEAILYIRWDELNLTKEQKNNIYLEVIEDKRQASEYINELTGELYFNAVKQDGGVLLLVYIMNVQKQNYEMCLEAVKNSKEAILYIRWDELNLTKEQKNNIYLEAVRNDGLSLEYIEEQTEEICIEAIRQANQAILFVKNMTKNIYLESIA</sequence>
<dbReference type="AlphaFoldDB" id="A0AAN5VQJ6"/>
<evidence type="ECO:0000313" key="2">
    <source>
        <dbReference type="Proteomes" id="UP000878956"/>
    </source>
</evidence>
<comment type="caution">
    <text evidence="1">The sequence shown here is derived from an EMBL/GenBank/DDBJ whole genome shotgun (WGS) entry which is preliminary data.</text>
</comment>
<organism evidence="1 2">
    <name type="scientific">Clostridioides difficile</name>
    <name type="common">Peptoclostridium difficile</name>
    <dbReference type="NCBI Taxonomy" id="1496"/>
    <lineage>
        <taxon>Bacteria</taxon>
        <taxon>Bacillati</taxon>
        <taxon>Bacillota</taxon>
        <taxon>Clostridia</taxon>
        <taxon>Peptostreptococcales</taxon>
        <taxon>Peptostreptococcaceae</taxon>
        <taxon>Clostridioides</taxon>
    </lineage>
</organism>
<accession>A0AAN5VQJ6</accession>
<reference evidence="1" key="2">
    <citation type="submission" date="2021-06" db="EMBL/GenBank/DDBJ databases">
        <authorList>
            <consortium name="NCBI Pathogen Detection Project"/>
        </authorList>
    </citation>
    <scope>NUCLEOTIDE SEQUENCE</scope>
    <source>
        <strain evidence="1">HN1000</strain>
    </source>
</reference>
<gene>
    <name evidence="1" type="ORF">KRM00_003950</name>
</gene>
<reference evidence="1" key="1">
    <citation type="journal article" date="2018" name="Genome Biol.">
        <title>SKESA: strategic k-mer extension for scrupulous assemblies.</title>
        <authorList>
            <person name="Souvorov A."/>
            <person name="Agarwala R."/>
            <person name="Lipman D.J."/>
        </authorList>
    </citation>
    <scope>NUCLEOTIDE SEQUENCE</scope>
    <source>
        <strain evidence="1">HN1000</strain>
    </source>
</reference>